<dbReference type="EMBL" id="FOZW01000002">
    <property type="protein sequence ID" value="SFS58005.1"/>
    <property type="molecule type" value="Genomic_DNA"/>
</dbReference>
<dbReference type="RefSeq" id="WP_092420511.1">
    <property type="nucleotide sequence ID" value="NZ_FNCL01000001.1"/>
</dbReference>
<dbReference type="OrthoDB" id="9798192at2"/>
<dbReference type="InterPro" id="IPR018077">
    <property type="entry name" value="Glyco_hydro_fam25_subgr"/>
</dbReference>
<dbReference type="GO" id="GO:0016998">
    <property type="term" value="P:cell wall macromolecule catabolic process"/>
    <property type="evidence" value="ECO:0007669"/>
    <property type="project" value="InterPro"/>
</dbReference>
<evidence type="ECO:0000256" key="1">
    <source>
        <dbReference type="ARBA" id="ARBA00010646"/>
    </source>
</evidence>
<evidence type="ECO:0000256" key="3">
    <source>
        <dbReference type="ARBA" id="ARBA00023295"/>
    </source>
</evidence>
<reference evidence="6" key="1">
    <citation type="submission" date="2016-10" db="EMBL/GenBank/DDBJ databases">
        <authorList>
            <person name="Varghese N."/>
            <person name="Submissions S."/>
        </authorList>
    </citation>
    <scope>NUCLEOTIDE SEQUENCE [LARGE SCALE GENOMIC DNA]</scope>
    <source>
        <strain evidence="6">DSM 26894</strain>
    </source>
</reference>
<dbReference type="PROSITE" id="PS51904">
    <property type="entry name" value="GLYCOSYL_HYDROL_F25_2"/>
    <property type="match status" value="1"/>
</dbReference>
<evidence type="ECO:0000313" key="5">
    <source>
        <dbReference type="EMBL" id="SFS58005.1"/>
    </source>
</evidence>
<dbReference type="GO" id="GO:0009253">
    <property type="term" value="P:peptidoglycan catabolic process"/>
    <property type="evidence" value="ECO:0007669"/>
    <property type="project" value="InterPro"/>
</dbReference>
<evidence type="ECO:0000256" key="4">
    <source>
        <dbReference type="SAM" id="SignalP"/>
    </source>
</evidence>
<name>A0A1I6R009_9RHOB</name>
<dbReference type="SMART" id="SM00641">
    <property type="entry name" value="Glyco_25"/>
    <property type="match status" value="1"/>
</dbReference>
<proteinExistence type="inferred from homology"/>
<dbReference type="Gene3D" id="3.20.20.80">
    <property type="entry name" value="Glycosidases"/>
    <property type="match status" value="1"/>
</dbReference>
<dbReference type="InterPro" id="IPR017853">
    <property type="entry name" value="GH"/>
</dbReference>
<keyword evidence="2" id="KW-0378">Hydrolase</keyword>
<dbReference type="PROSITE" id="PS51257">
    <property type="entry name" value="PROKAR_LIPOPROTEIN"/>
    <property type="match status" value="1"/>
</dbReference>
<dbReference type="GO" id="GO:0003796">
    <property type="term" value="F:lysozyme activity"/>
    <property type="evidence" value="ECO:0007669"/>
    <property type="project" value="InterPro"/>
</dbReference>
<dbReference type="CDD" id="cd06413">
    <property type="entry name" value="GH25_muramidase_1"/>
    <property type="match status" value="1"/>
</dbReference>
<feature type="chain" id="PRO_5011699819" evidence="4">
    <location>
        <begin position="21"/>
        <end position="283"/>
    </location>
</feature>
<dbReference type="SUPFAM" id="SSF51445">
    <property type="entry name" value="(Trans)glycosidases"/>
    <property type="match status" value="1"/>
</dbReference>
<keyword evidence="3" id="KW-0326">Glycosidase</keyword>
<dbReference type="PANTHER" id="PTHR34135:SF2">
    <property type="entry name" value="LYSOZYME"/>
    <property type="match status" value="1"/>
</dbReference>
<gene>
    <name evidence="5" type="ORF">SAMN04488050_102592</name>
</gene>
<dbReference type="AlphaFoldDB" id="A0A1I6R009"/>
<dbReference type="GO" id="GO:0016052">
    <property type="term" value="P:carbohydrate catabolic process"/>
    <property type="evidence" value="ECO:0007669"/>
    <property type="project" value="TreeGrafter"/>
</dbReference>
<comment type="similarity">
    <text evidence="1">Belongs to the glycosyl hydrolase 25 family.</text>
</comment>
<keyword evidence="4" id="KW-0732">Signal</keyword>
<protein>
    <submittedName>
        <fullName evidence="5">Lysozyme</fullName>
    </submittedName>
</protein>
<keyword evidence="6" id="KW-1185">Reference proteome</keyword>
<sequence length="283" mass="31377">MITTSPRPWVRAGALIVALAATLGGCGSSAPRTATLSASETQALYIRENRASGIPRRFGDTKPHDWGAISPQRYPVHGLDAARYQGVINWHEARDAGIRFGYLKATEGGDVLDPAFVQNAAGARAAGVPVGAYHFYYFCRPAHEQAAWFIANVPKRRGDLPPILDMEWNHLSPTCRIRPPAAEVRASIREFSRIVERHYGTAPVIYTTPDFYARNDLGSLRGTEFWLRSVTAHPSERYPDERWSFWQYTGTGLVPGVRGPVDLNAFAGNEANWQRWLAARSQG</sequence>
<dbReference type="Proteomes" id="UP000199392">
    <property type="component" value="Unassembled WGS sequence"/>
</dbReference>
<feature type="signal peptide" evidence="4">
    <location>
        <begin position="1"/>
        <end position="20"/>
    </location>
</feature>
<dbReference type="InterPro" id="IPR002053">
    <property type="entry name" value="Glyco_hydro_25"/>
</dbReference>
<dbReference type="Pfam" id="PF01183">
    <property type="entry name" value="Glyco_hydro_25"/>
    <property type="match status" value="1"/>
</dbReference>
<evidence type="ECO:0000313" key="6">
    <source>
        <dbReference type="Proteomes" id="UP000199392"/>
    </source>
</evidence>
<accession>A0A1I6R009</accession>
<organism evidence="5 6">
    <name type="scientific">Alloyangia pacifica</name>
    <dbReference type="NCBI Taxonomy" id="311180"/>
    <lineage>
        <taxon>Bacteria</taxon>
        <taxon>Pseudomonadati</taxon>
        <taxon>Pseudomonadota</taxon>
        <taxon>Alphaproteobacteria</taxon>
        <taxon>Rhodobacterales</taxon>
        <taxon>Roseobacteraceae</taxon>
        <taxon>Alloyangia</taxon>
    </lineage>
</organism>
<dbReference type="PANTHER" id="PTHR34135">
    <property type="entry name" value="LYSOZYME"/>
    <property type="match status" value="1"/>
</dbReference>
<evidence type="ECO:0000256" key="2">
    <source>
        <dbReference type="ARBA" id="ARBA00022801"/>
    </source>
</evidence>
<dbReference type="STRING" id="311180.SAMN04488050_102592"/>